<evidence type="ECO:0000256" key="1">
    <source>
        <dbReference type="ARBA" id="ARBA00004414"/>
    </source>
</evidence>
<feature type="domain" description="LITAF" evidence="9">
    <location>
        <begin position="148"/>
        <end position="230"/>
    </location>
</feature>
<comment type="subcellular location">
    <subcellularLocation>
        <location evidence="2">Endosome membrane</location>
        <topology evidence="2">Peripheral membrane protein</topology>
    </subcellularLocation>
    <subcellularLocation>
        <location evidence="1">Late endosome membrane</location>
    </subcellularLocation>
    <subcellularLocation>
        <location evidence="3">Lysosome membrane</location>
        <topology evidence="3">Peripheral membrane protein</topology>
        <orientation evidence="3">Cytoplasmic side</orientation>
    </subcellularLocation>
</comment>
<evidence type="ECO:0000256" key="6">
    <source>
        <dbReference type="ARBA" id="ARBA00022833"/>
    </source>
</evidence>
<dbReference type="GO" id="GO:0008270">
    <property type="term" value="F:zinc ion binding"/>
    <property type="evidence" value="ECO:0007669"/>
    <property type="project" value="TreeGrafter"/>
</dbReference>
<dbReference type="PANTHER" id="PTHR23292:SF6">
    <property type="entry name" value="FI16602P1-RELATED"/>
    <property type="match status" value="1"/>
</dbReference>
<proteinExistence type="inferred from homology"/>
<keyword evidence="7 8" id="KW-0472">Membrane</keyword>
<dbReference type="InterPro" id="IPR037519">
    <property type="entry name" value="LITAF_fam"/>
</dbReference>
<organism evidence="10">
    <name type="scientific">Lygus hesperus</name>
    <name type="common">Western plant bug</name>
    <dbReference type="NCBI Taxonomy" id="30085"/>
    <lineage>
        <taxon>Eukaryota</taxon>
        <taxon>Metazoa</taxon>
        <taxon>Ecdysozoa</taxon>
        <taxon>Arthropoda</taxon>
        <taxon>Hexapoda</taxon>
        <taxon>Insecta</taxon>
        <taxon>Pterygota</taxon>
        <taxon>Neoptera</taxon>
        <taxon>Paraneoptera</taxon>
        <taxon>Hemiptera</taxon>
        <taxon>Heteroptera</taxon>
        <taxon>Panheteroptera</taxon>
        <taxon>Cimicomorpha</taxon>
        <taxon>Miridae</taxon>
        <taxon>Mirini</taxon>
        <taxon>Lygus</taxon>
    </lineage>
</organism>
<accession>A0A0K8SW76</accession>
<keyword evidence="8" id="KW-0812">Transmembrane</keyword>
<dbReference type="PROSITE" id="PS51837">
    <property type="entry name" value="LITAF"/>
    <property type="match status" value="1"/>
</dbReference>
<evidence type="ECO:0000313" key="10">
    <source>
        <dbReference type="EMBL" id="JAG57533.1"/>
    </source>
</evidence>
<dbReference type="EMBL" id="GBRD01008288">
    <property type="protein sequence ID" value="JAG57533.1"/>
    <property type="molecule type" value="Transcribed_RNA"/>
</dbReference>
<dbReference type="InterPro" id="IPR006629">
    <property type="entry name" value="LITAF"/>
</dbReference>
<reference evidence="10" key="1">
    <citation type="submission" date="2014-09" db="EMBL/GenBank/DDBJ databases">
        <authorList>
            <person name="Magalhaes I.L.F."/>
            <person name="Oliveira U."/>
            <person name="Santos F.R."/>
            <person name="Vidigal T.H.D.A."/>
            <person name="Brescovit A.D."/>
            <person name="Santos A.J."/>
        </authorList>
    </citation>
    <scope>NUCLEOTIDE SEQUENCE</scope>
</reference>
<sequence>MHSTRGSFSDRCAPCSDFHLEFFQSFKHSSFEFHDHFIHLGPEGSIFAHRSPQLLDSLCINMLKYAIQLAAFTAFVSCSSEKNFGIMTTRYILNYYNDQLGTLETLFENNMHKMEYPKQQYQKPPPYDPPPNSMMWEARPYPPYQQQSSTAPTVAMVFFGQEPQSMTCPNCRTAIMTRTESKATIMTHVIALVLLIVFCPCVCLPYCCDSCQATYHYCPKCGHLVGTANT</sequence>
<keyword evidence="8" id="KW-1133">Transmembrane helix</keyword>
<name>A0A0K8SW76_LYGHE</name>
<keyword evidence="6" id="KW-0862">Zinc</keyword>
<dbReference type="SMART" id="SM00714">
    <property type="entry name" value="LITAF"/>
    <property type="match status" value="1"/>
</dbReference>
<comment type="similarity">
    <text evidence="4">Belongs to the CDIP1/LITAF family.</text>
</comment>
<evidence type="ECO:0000259" key="9">
    <source>
        <dbReference type="PROSITE" id="PS51837"/>
    </source>
</evidence>
<evidence type="ECO:0000256" key="4">
    <source>
        <dbReference type="ARBA" id="ARBA00005975"/>
    </source>
</evidence>
<evidence type="ECO:0000256" key="3">
    <source>
        <dbReference type="ARBA" id="ARBA00004630"/>
    </source>
</evidence>
<evidence type="ECO:0000256" key="7">
    <source>
        <dbReference type="ARBA" id="ARBA00023136"/>
    </source>
</evidence>
<dbReference type="Pfam" id="PF10601">
    <property type="entry name" value="zf-LITAF-like"/>
    <property type="match status" value="1"/>
</dbReference>
<evidence type="ECO:0000256" key="2">
    <source>
        <dbReference type="ARBA" id="ARBA00004481"/>
    </source>
</evidence>
<evidence type="ECO:0000256" key="8">
    <source>
        <dbReference type="SAM" id="Phobius"/>
    </source>
</evidence>
<evidence type="ECO:0000256" key="5">
    <source>
        <dbReference type="ARBA" id="ARBA00022723"/>
    </source>
</evidence>
<protein>
    <recommendedName>
        <fullName evidence="9">LITAF domain-containing protein</fullName>
    </recommendedName>
</protein>
<keyword evidence="5" id="KW-0479">Metal-binding</keyword>
<dbReference type="AlphaFoldDB" id="A0A0K8SW76"/>
<dbReference type="GO" id="GO:0005765">
    <property type="term" value="C:lysosomal membrane"/>
    <property type="evidence" value="ECO:0007669"/>
    <property type="project" value="UniProtKB-SubCell"/>
</dbReference>
<feature type="transmembrane region" description="Helical" evidence="8">
    <location>
        <begin position="185"/>
        <end position="206"/>
    </location>
</feature>
<dbReference type="PANTHER" id="PTHR23292">
    <property type="entry name" value="LIPOPOLYSACCHARIDE-INDUCED TUMOR NECROSIS FACTOR-ALPHA FACTOR"/>
    <property type="match status" value="1"/>
</dbReference>
<dbReference type="GO" id="GO:0031902">
    <property type="term" value="C:late endosome membrane"/>
    <property type="evidence" value="ECO:0007669"/>
    <property type="project" value="UniProtKB-SubCell"/>
</dbReference>